<dbReference type="PANTHER" id="PTHR34580:SF3">
    <property type="entry name" value="PROTEIN PAFB"/>
    <property type="match status" value="1"/>
</dbReference>
<feature type="domain" description="WCX" evidence="2">
    <location>
        <begin position="251"/>
        <end position="317"/>
    </location>
</feature>
<gene>
    <name evidence="3" type="ORF">GCM10011333_27110</name>
</gene>
<dbReference type="InterPro" id="IPR051534">
    <property type="entry name" value="CBASS_pafABC_assoc_protein"/>
</dbReference>
<dbReference type="RefSeq" id="WP_188551438.1">
    <property type="nucleotide sequence ID" value="NZ_BMFY01000013.1"/>
</dbReference>
<protein>
    <submittedName>
        <fullName evidence="3">WYL domain-containing protein</fullName>
    </submittedName>
</protein>
<dbReference type="InterPro" id="IPR057727">
    <property type="entry name" value="WCX_dom"/>
</dbReference>
<evidence type="ECO:0000259" key="2">
    <source>
        <dbReference type="Pfam" id="PF25583"/>
    </source>
</evidence>
<reference evidence="3" key="1">
    <citation type="journal article" date="2014" name="Int. J. Syst. Evol. Microbiol.">
        <title>Complete genome sequence of Corynebacterium casei LMG S-19264T (=DSM 44701T), isolated from a smear-ripened cheese.</title>
        <authorList>
            <consortium name="US DOE Joint Genome Institute (JGI-PGF)"/>
            <person name="Walter F."/>
            <person name="Albersmeier A."/>
            <person name="Kalinowski J."/>
            <person name="Ruckert C."/>
        </authorList>
    </citation>
    <scope>NUCLEOTIDE SEQUENCE</scope>
    <source>
        <strain evidence="3">CGMCC 1.12785</strain>
    </source>
</reference>
<reference evidence="3" key="2">
    <citation type="submission" date="2020-09" db="EMBL/GenBank/DDBJ databases">
        <authorList>
            <person name="Sun Q."/>
            <person name="Zhou Y."/>
        </authorList>
    </citation>
    <scope>NUCLEOTIDE SEQUENCE</scope>
    <source>
        <strain evidence="3">CGMCC 1.12785</strain>
    </source>
</reference>
<organism evidence="3 4">
    <name type="scientific">Sediminivirga luteola</name>
    <dbReference type="NCBI Taxonomy" id="1774748"/>
    <lineage>
        <taxon>Bacteria</taxon>
        <taxon>Bacillati</taxon>
        <taxon>Actinomycetota</taxon>
        <taxon>Actinomycetes</taxon>
        <taxon>Micrococcales</taxon>
        <taxon>Brevibacteriaceae</taxon>
        <taxon>Sediminivirga</taxon>
    </lineage>
</organism>
<sequence>MSDRGDRTERLLNVLIALRSTSTWISRAQLRESIDGYRELSDQAFDRQFSRDKKTLRDLGVNILTREHDDFFGEDESDSGYRIADSGYELPPLSFTPAEAAVIAAAAGIWRQAALGQHAERALTKLKALGVEFSAEALGGITMFGHQPEPSFTPVYEAVRDGQAIGFSYRKPRQGPQPRRVEPWGLLTRRGTSYLYGRDLDRQAPRLFRLDRIAGTVKPLPGRRGGDYERPEQIDFRALLPRMQAEEEQSRAVLRLAPGRGAALRRRGTVQPDDPDVVRLGYRDETAFAAELAAYGADVRVLEPETLRDALDRHLAAVERRLAALVEGEEPAR</sequence>
<proteinExistence type="predicted"/>
<accession>A0A8J2XLJ1</accession>
<evidence type="ECO:0000313" key="3">
    <source>
        <dbReference type="EMBL" id="GGA22699.1"/>
    </source>
</evidence>
<dbReference type="PANTHER" id="PTHR34580">
    <property type="match status" value="1"/>
</dbReference>
<dbReference type="Pfam" id="PF13280">
    <property type="entry name" value="WYL"/>
    <property type="match status" value="1"/>
</dbReference>
<feature type="domain" description="WYL" evidence="1">
    <location>
        <begin position="152"/>
        <end position="214"/>
    </location>
</feature>
<dbReference type="InterPro" id="IPR026881">
    <property type="entry name" value="WYL_dom"/>
</dbReference>
<dbReference type="EMBL" id="BMFY01000013">
    <property type="protein sequence ID" value="GGA22699.1"/>
    <property type="molecule type" value="Genomic_DNA"/>
</dbReference>
<dbReference type="Pfam" id="PF25583">
    <property type="entry name" value="WCX"/>
    <property type="match status" value="1"/>
</dbReference>
<name>A0A8J2XLJ1_9MICO</name>
<evidence type="ECO:0000313" key="4">
    <source>
        <dbReference type="Proteomes" id="UP000616114"/>
    </source>
</evidence>
<keyword evidence="4" id="KW-1185">Reference proteome</keyword>
<dbReference type="AlphaFoldDB" id="A0A8J2XLJ1"/>
<evidence type="ECO:0000259" key="1">
    <source>
        <dbReference type="Pfam" id="PF13280"/>
    </source>
</evidence>
<comment type="caution">
    <text evidence="3">The sequence shown here is derived from an EMBL/GenBank/DDBJ whole genome shotgun (WGS) entry which is preliminary data.</text>
</comment>
<dbReference type="PROSITE" id="PS52050">
    <property type="entry name" value="WYL"/>
    <property type="match status" value="1"/>
</dbReference>
<dbReference type="Proteomes" id="UP000616114">
    <property type="component" value="Unassembled WGS sequence"/>
</dbReference>